<comment type="caution">
    <text evidence="1">The sequence shown here is derived from an EMBL/GenBank/DDBJ whole genome shotgun (WGS) entry which is preliminary data.</text>
</comment>
<accession>K2NPZ6</accession>
<dbReference type="Proteomes" id="UP000007374">
    <property type="component" value="Unassembled WGS sequence"/>
</dbReference>
<dbReference type="AlphaFoldDB" id="K2NPZ6"/>
<protein>
    <submittedName>
        <fullName evidence="1">Uncharacterized protein</fullName>
    </submittedName>
</protein>
<organism evidence="1 2">
    <name type="scientific">Nitratireductor indicus C115</name>
    <dbReference type="NCBI Taxonomy" id="1231190"/>
    <lineage>
        <taxon>Bacteria</taxon>
        <taxon>Pseudomonadati</taxon>
        <taxon>Pseudomonadota</taxon>
        <taxon>Alphaproteobacteria</taxon>
        <taxon>Hyphomicrobiales</taxon>
        <taxon>Phyllobacteriaceae</taxon>
        <taxon>Nitratireductor</taxon>
    </lineage>
</organism>
<dbReference type="RefSeq" id="WP_009452920.1">
    <property type="nucleotide sequence ID" value="NZ_AMSI01000033.1"/>
</dbReference>
<sequence>MDIKEVRRIHLARGDRLIVRIKGRISDEVAKRIKEQFEGWAGPGNPVLVIDESVDLEVLSVSA</sequence>
<dbReference type="EMBL" id="AMSI01000033">
    <property type="protein sequence ID" value="EKF39934.1"/>
    <property type="molecule type" value="Genomic_DNA"/>
</dbReference>
<gene>
    <name evidence="1" type="ORF">NA8A_23419</name>
</gene>
<evidence type="ECO:0000313" key="1">
    <source>
        <dbReference type="EMBL" id="EKF39934.1"/>
    </source>
</evidence>
<name>K2NPZ6_9HYPH</name>
<dbReference type="PATRIC" id="fig|1231190.3.peg.4821"/>
<evidence type="ECO:0000313" key="2">
    <source>
        <dbReference type="Proteomes" id="UP000007374"/>
    </source>
</evidence>
<reference evidence="1 2" key="1">
    <citation type="journal article" date="2012" name="J. Bacteriol.">
        <title>Genome Sequence of Nitratireductor indicus Type Strain C115.</title>
        <authorList>
            <person name="Lai Q."/>
            <person name="Li G."/>
            <person name="Yu Z."/>
            <person name="Shao Z."/>
        </authorList>
    </citation>
    <scope>NUCLEOTIDE SEQUENCE [LARGE SCALE GENOMIC DNA]</scope>
    <source>
        <strain evidence="1 2">C115</strain>
    </source>
</reference>
<proteinExistence type="predicted"/>
<keyword evidence="2" id="KW-1185">Reference proteome</keyword>
<dbReference type="STRING" id="721133.SAMN05216176_12710"/>